<organism evidence="2 3">
    <name type="scientific">Erythroxylum novogranatense</name>
    <dbReference type="NCBI Taxonomy" id="1862640"/>
    <lineage>
        <taxon>Eukaryota</taxon>
        <taxon>Viridiplantae</taxon>
        <taxon>Streptophyta</taxon>
        <taxon>Embryophyta</taxon>
        <taxon>Tracheophyta</taxon>
        <taxon>Spermatophyta</taxon>
        <taxon>Magnoliopsida</taxon>
        <taxon>eudicotyledons</taxon>
        <taxon>Gunneridae</taxon>
        <taxon>Pentapetalae</taxon>
        <taxon>rosids</taxon>
        <taxon>fabids</taxon>
        <taxon>Malpighiales</taxon>
        <taxon>Erythroxylaceae</taxon>
        <taxon>Erythroxylum</taxon>
    </lineage>
</organism>
<evidence type="ECO:0000313" key="3">
    <source>
        <dbReference type="Proteomes" id="UP001159364"/>
    </source>
</evidence>
<keyword evidence="1" id="KW-1133">Transmembrane helix</keyword>
<gene>
    <name evidence="2" type="ORF">K2173_002507</name>
</gene>
<dbReference type="Proteomes" id="UP001159364">
    <property type="component" value="Linkage Group LG03"/>
</dbReference>
<protein>
    <submittedName>
        <fullName evidence="2">Uncharacterized protein</fullName>
    </submittedName>
</protein>
<keyword evidence="1" id="KW-0812">Transmembrane</keyword>
<name>A0AAV8TRF8_9ROSI</name>
<keyword evidence="1" id="KW-0472">Membrane</keyword>
<evidence type="ECO:0000256" key="1">
    <source>
        <dbReference type="SAM" id="Phobius"/>
    </source>
</evidence>
<accession>A0AAV8TRF8</accession>
<keyword evidence="3" id="KW-1185">Reference proteome</keyword>
<dbReference type="AlphaFoldDB" id="A0AAV8TRF8"/>
<evidence type="ECO:0000313" key="2">
    <source>
        <dbReference type="EMBL" id="KAJ8769303.1"/>
    </source>
</evidence>
<feature type="transmembrane region" description="Helical" evidence="1">
    <location>
        <begin position="39"/>
        <end position="65"/>
    </location>
</feature>
<dbReference type="EMBL" id="JAIWQS010000003">
    <property type="protein sequence ID" value="KAJ8769303.1"/>
    <property type="molecule type" value="Genomic_DNA"/>
</dbReference>
<sequence length="82" mass="9450">MSWQNPEKPVAIKPKLTNTLLWARWSLNLELYFSQSLSLSLYCDFAFCILLVASLKVLIDLLFFLRSELTSIFHSGGCFVNF</sequence>
<proteinExistence type="predicted"/>
<reference evidence="2 3" key="1">
    <citation type="submission" date="2021-09" db="EMBL/GenBank/DDBJ databases">
        <title>Genomic insights and catalytic innovation underlie evolution of tropane alkaloids biosynthesis.</title>
        <authorList>
            <person name="Wang Y.-J."/>
            <person name="Tian T."/>
            <person name="Huang J.-P."/>
            <person name="Huang S.-X."/>
        </authorList>
    </citation>
    <scope>NUCLEOTIDE SEQUENCE [LARGE SCALE GENOMIC DNA]</scope>
    <source>
        <strain evidence="2">KIB-2018</strain>
        <tissue evidence="2">Leaf</tissue>
    </source>
</reference>
<comment type="caution">
    <text evidence="2">The sequence shown here is derived from an EMBL/GenBank/DDBJ whole genome shotgun (WGS) entry which is preliminary data.</text>
</comment>